<name>A0A849HIW0_9MICO</name>
<reference evidence="3 4" key="1">
    <citation type="submission" date="2020-04" db="EMBL/GenBank/DDBJ databases">
        <title>Knoellia sp. isolate from air conditioner.</title>
        <authorList>
            <person name="Chea S."/>
            <person name="Kim D.-U."/>
        </authorList>
    </citation>
    <scope>NUCLEOTIDE SEQUENCE [LARGE SCALE GENOMIC DNA]</scope>
    <source>
        <strain evidence="3 4">DB2414S</strain>
    </source>
</reference>
<evidence type="ECO:0000259" key="2">
    <source>
        <dbReference type="Pfam" id="PF00857"/>
    </source>
</evidence>
<evidence type="ECO:0000313" key="3">
    <source>
        <dbReference type="EMBL" id="NNM47875.1"/>
    </source>
</evidence>
<evidence type="ECO:0000313" key="4">
    <source>
        <dbReference type="Proteomes" id="UP000588586"/>
    </source>
</evidence>
<gene>
    <name evidence="3" type="ORF">HJG52_17965</name>
</gene>
<sequence>MSDGAGGGPWLLAIDLQRVFGDPTSEWTAPRYAAAAANAVRLAERFGDRSVFTRFVAPAEPTGAWVAYYEGYPWALQPSDAPLYELTDEVAAVATEAATVEAPTFGKWVPQLRAVVGEQPSLVVAGVATDCCVISTVLAAADAGASIRVVTDACAGSSDDNHRKALDVMSLYGPLVTLTTTEEVLAGP</sequence>
<dbReference type="PANTHER" id="PTHR43540">
    <property type="entry name" value="PEROXYUREIDOACRYLATE/UREIDOACRYLATE AMIDOHYDROLASE-RELATED"/>
    <property type="match status" value="1"/>
</dbReference>
<dbReference type="Proteomes" id="UP000588586">
    <property type="component" value="Unassembled WGS sequence"/>
</dbReference>
<dbReference type="PANTHER" id="PTHR43540:SF1">
    <property type="entry name" value="ISOCHORISMATASE HYDROLASE"/>
    <property type="match status" value="1"/>
</dbReference>
<proteinExistence type="predicted"/>
<keyword evidence="4" id="KW-1185">Reference proteome</keyword>
<evidence type="ECO:0000256" key="1">
    <source>
        <dbReference type="ARBA" id="ARBA00022801"/>
    </source>
</evidence>
<accession>A0A849HIW0</accession>
<dbReference type="AlphaFoldDB" id="A0A849HIW0"/>
<comment type="caution">
    <text evidence="3">The sequence shown here is derived from an EMBL/GenBank/DDBJ whole genome shotgun (WGS) entry which is preliminary data.</text>
</comment>
<dbReference type="Pfam" id="PF00857">
    <property type="entry name" value="Isochorismatase"/>
    <property type="match status" value="1"/>
</dbReference>
<protein>
    <submittedName>
        <fullName evidence="3">Isochorismatase family protein</fullName>
    </submittedName>
</protein>
<dbReference type="InterPro" id="IPR036380">
    <property type="entry name" value="Isochorismatase-like_sf"/>
</dbReference>
<keyword evidence="1" id="KW-0378">Hydrolase</keyword>
<dbReference type="RefSeq" id="WP_171245001.1">
    <property type="nucleotide sequence ID" value="NZ_JABEPQ010000005.1"/>
</dbReference>
<dbReference type="InterPro" id="IPR050272">
    <property type="entry name" value="Isochorismatase-like_hydrls"/>
</dbReference>
<dbReference type="SUPFAM" id="SSF52499">
    <property type="entry name" value="Isochorismatase-like hydrolases"/>
    <property type="match status" value="1"/>
</dbReference>
<dbReference type="Gene3D" id="3.40.50.850">
    <property type="entry name" value="Isochorismatase-like"/>
    <property type="match status" value="1"/>
</dbReference>
<dbReference type="EMBL" id="JABEPQ010000005">
    <property type="protein sequence ID" value="NNM47875.1"/>
    <property type="molecule type" value="Genomic_DNA"/>
</dbReference>
<organism evidence="3 4">
    <name type="scientific">Knoellia koreensis</name>
    <dbReference type="NCBI Taxonomy" id="2730921"/>
    <lineage>
        <taxon>Bacteria</taxon>
        <taxon>Bacillati</taxon>
        <taxon>Actinomycetota</taxon>
        <taxon>Actinomycetes</taxon>
        <taxon>Micrococcales</taxon>
        <taxon>Intrasporangiaceae</taxon>
        <taxon>Knoellia</taxon>
    </lineage>
</organism>
<dbReference type="InterPro" id="IPR000868">
    <property type="entry name" value="Isochorismatase-like_dom"/>
</dbReference>
<dbReference type="GO" id="GO:0016787">
    <property type="term" value="F:hydrolase activity"/>
    <property type="evidence" value="ECO:0007669"/>
    <property type="project" value="UniProtKB-KW"/>
</dbReference>
<feature type="domain" description="Isochorismatase-like" evidence="2">
    <location>
        <begin position="10"/>
        <end position="181"/>
    </location>
</feature>